<evidence type="ECO:0000256" key="3">
    <source>
        <dbReference type="ARBA" id="ARBA00022679"/>
    </source>
</evidence>
<feature type="domain" description="AlgX/AlgJ SGNH hydrolase-like" evidence="9">
    <location>
        <begin position="153"/>
        <end position="300"/>
    </location>
</feature>
<dbReference type="RefSeq" id="WP_075972700.1">
    <property type="nucleotide sequence ID" value="NZ_MKQR01000001.1"/>
</dbReference>
<evidence type="ECO:0000256" key="1">
    <source>
        <dbReference type="ARBA" id="ARBA00004418"/>
    </source>
</evidence>
<comment type="subcellular location">
    <subcellularLocation>
        <location evidence="1">Periplasm</location>
    </subcellularLocation>
</comment>
<feature type="region of interest" description="Disordered" evidence="7">
    <location>
        <begin position="109"/>
        <end position="147"/>
    </location>
</feature>
<dbReference type="UniPathway" id="UPA00286"/>
<feature type="compositionally biased region" description="Basic and acidic residues" evidence="7">
    <location>
        <begin position="323"/>
        <end position="332"/>
    </location>
</feature>
<keyword evidence="3" id="KW-0808">Transferase</keyword>
<protein>
    <recommendedName>
        <fullName evidence="9">AlgX/AlgJ SGNH hydrolase-like domain-containing protein</fullName>
    </recommendedName>
</protein>
<evidence type="ECO:0000256" key="8">
    <source>
        <dbReference type="SAM" id="Phobius"/>
    </source>
</evidence>
<keyword evidence="8" id="KW-0812">Transmembrane</keyword>
<keyword evidence="4" id="KW-0732">Signal</keyword>
<dbReference type="Proteomes" id="UP000186040">
    <property type="component" value="Unassembled WGS sequence"/>
</dbReference>
<evidence type="ECO:0000313" key="10">
    <source>
        <dbReference type="EMBL" id="OLR95570.1"/>
    </source>
</evidence>
<keyword evidence="5" id="KW-0574">Periplasm</keyword>
<dbReference type="GO" id="GO:0042121">
    <property type="term" value="P:alginic acid biosynthetic process"/>
    <property type="evidence" value="ECO:0007669"/>
    <property type="project" value="UniProtKB-UniPathway"/>
</dbReference>
<evidence type="ECO:0000256" key="7">
    <source>
        <dbReference type="SAM" id="MobiDB-lite"/>
    </source>
</evidence>
<organism evidence="10 11">
    <name type="scientific">Actinokineospora bangkokensis</name>
    <dbReference type="NCBI Taxonomy" id="1193682"/>
    <lineage>
        <taxon>Bacteria</taxon>
        <taxon>Bacillati</taxon>
        <taxon>Actinomycetota</taxon>
        <taxon>Actinomycetes</taxon>
        <taxon>Pseudonocardiales</taxon>
        <taxon>Pseudonocardiaceae</taxon>
        <taxon>Actinokineospora</taxon>
    </lineage>
</organism>
<dbReference type="InterPro" id="IPR031811">
    <property type="entry name" value="ALGX/ALGJ_SGNH-like"/>
</dbReference>
<evidence type="ECO:0000313" key="11">
    <source>
        <dbReference type="Proteomes" id="UP000186040"/>
    </source>
</evidence>
<dbReference type="EMBL" id="MKQR01000001">
    <property type="protein sequence ID" value="OLR95570.1"/>
    <property type="molecule type" value="Genomic_DNA"/>
</dbReference>
<comment type="pathway">
    <text evidence="2">Glycan biosynthesis; alginate biosynthesis.</text>
</comment>
<feature type="region of interest" description="Disordered" evidence="7">
    <location>
        <begin position="304"/>
        <end position="347"/>
    </location>
</feature>
<evidence type="ECO:0000256" key="5">
    <source>
        <dbReference type="ARBA" id="ARBA00022764"/>
    </source>
</evidence>
<accession>A0A1Q9LU71</accession>
<keyword evidence="11" id="KW-1185">Reference proteome</keyword>
<evidence type="ECO:0000256" key="6">
    <source>
        <dbReference type="ARBA" id="ARBA00022841"/>
    </source>
</evidence>
<gene>
    <name evidence="10" type="ORF">BJP25_00305</name>
</gene>
<dbReference type="Pfam" id="PF16822">
    <property type="entry name" value="ALGX"/>
    <property type="match status" value="1"/>
</dbReference>
<evidence type="ECO:0000256" key="4">
    <source>
        <dbReference type="ARBA" id="ARBA00022729"/>
    </source>
</evidence>
<feature type="transmembrane region" description="Helical" evidence="8">
    <location>
        <begin position="35"/>
        <end position="54"/>
    </location>
</feature>
<dbReference type="STRING" id="1193682.BJP25_00305"/>
<keyword evidence="6" id="KW-0016">Alginate biosynthesis</keyword>
<evidence type="ECO:0000259" key="9">
    <source>
        <dbReference type="Pfam" id="PF16822"/>
    </source>
</evidence>
<reference evidence="10 11" key="1">
    <citation type="submission" date="2016-10" db="EMBL/GenBank/DDBJ databases">
        <title>The Draft Genome Sequence of Actinokineospora bangkokensis 44EHWT reveals the biosynthetic pathway of antifungal compounds Thailandins with unusual extender unit butylmalonyl-CoA.</title>
        <authorList>
            <person name="Greule A."/>
            <person name="Intra B."/>
            <person name="Flemming S."/>
            <person name="Rommel M.G."/>
            <person name="Panbangred W."/>
            <person name="Bechthold A."/>
        </authorList>
    </citation>
    <scope>NUCLEOTIDE SEQUENCE [LARGE SCALE GENOMIC DNA]</scope>
    <source>
        <strain evidence="10 11">44EHW</strain>
    </source>
</reference>
<name>A0A1Q9LU71_9PSEU</name>
<dbReference type="AlphaFoldDB" id="A0A1Q9LU71"/>
<keyword evidence="8" id="KW-1133">Transmembrane helix</keyword>
<dbReference type="GO" id="GO:0042597">
    <property type="term" value="C:periplasmic space"/>
    <property type="evidence" value="ECO:0007669"/>
    <property type="project" value="UniProtKB-SubCell"/>
</dbReference>
<keyword evidence="8" id="KW-0472">Membrane</keyword>
<comment type="caution">
    <text evidence="10">The sequence shown here is derived from an EMBL/GenBank/DDBJ whole genome shotgun (WGS) entry which is preliminary data.</text>
</comment>
<proteinExistence type="predicted"/>
<sequence length="439" mass="47685">MSDQPPVPQLPPVHEAWLPREHSLHRPRHGPRQKLALISALVFFALPTVLYAVGVRPAEIENHPLAGFPGLGDGWGFFRDFDPWATDNLSFRPAAIAVADGVSRGVFGEPPTFGQQEVDTGPLGGGPTPAPAPGRRVEQPGQQGPAQAANATVIEGTDGWLYFGGDMSAKCQPSRPFAQTVDLLKRLQRAVESSGREFVLVVAPDKSTQVPEHLPANYDDKECAAAARDRLWKLIEGAQTFDMRAELQGVARGLGRPPYYRLDTHWTDEGALAMTRRVAEEVRPGVSATWTTSPRARFAVGADLPGIQGKRGDKEGTIYSLRPDGESDRTQEPRTNLSTPFHRGSEPVQGTIDKPTLFLGDSFTGVSVPYVSAIFTDLTVLSYLSSVDRPADTIAQLADNEVVVFEIVERALAVGGGSWLTDQFINDVQAELATRPIRR</sequence>
<evidence type="ECO:0000256" key="2">
    <source>
        <dbReference type="ARBA" id="ARBA00005182"/>
    </source>
</evidence>
<dbReference type="GO" id="GO:0016740">
    <property type="term" value="F:transferase activity"/>
    <property type="evidence" value="ECO:0007669"/>
    <property type="project" value="UniProtKB-KW"/>
</dbReference>